<feature type="domain" description="F-box protein At3g26010-like beta-propeller" evidence="2">
    <location>
        <begin position="154"/>
        <end position="356"/>
    </location>
</feature>
<dbReference type="EMBL" id="OZ075120">
    <property type="protein sequence ID" value="CAL4892457.1"/>
    <property type="molecule type" value="Genomic_DNA"/>
</dbReference>
<accession>A0ABC8VK82</accession>
<keyword evidence="1" id="KW-0732">Signal</keyword>
<dbReference type="InterPro" id="IPR050796">
    <property type="entry name" value="SCF_F-box_component"/>
</dbReference>
<organism evidence="3 4">
    <name type="scientific">Urochloa decumbens</name>
    <dbReference type="NCBI Taxonomy" id="240449"/>
    <lineage>
        <taxon>Eukaryota</taxon>
        <taxon>Viridiplantae</taxon>
        <taxon>Streptophyta</taxon>
        <taxon>Embryophyta</taxon>
        <taxon>Tracheophyta</taxon>
        <taxon>Spermatophyta</taxon>
        <taxon>Magnoliopsida</taxon>
        <taxon>Liliopsida</taxon>
        <taxon>Poales</taxon>
        <taxon>Poaceae</taxon>
        <taxon>PACMAD clade</taxon>
        <taxon>Panicoideae</taxon>
        <taxon>Panicodae</taxon>
        <taxon>Paniceae</taxon>
        <taxon>Melinidinae</taxon>
        <taxon>Urochloa</taxon>
    </lineage>
</organism>
<protein>
    <recommendedName>
        <fullName evidence="2">F-box protein At3g26010-like beta-propeller domain-containing protein</fullName>
    </recommendedName>
</protein>
<keyword evidence="4" id="KW-1185">Reference proteome</keyword>
<proteinExistence type="predicted"/>
<dbReference type="PANTHER" id="PTHR31672">
    <property type="entry name" value="BNACNNG10540D PROTEIN"/>
    <property type="match status" value="1"/>
</dbReference>
<feature type="signal peptide" evidence="1">
    <location>
        <begin position="1"/>
        <end position="28"/>
    </location>
</feature>
<sequence>MMTSLSSNILSFALSILNVLPGLEVVGCGPSIKIRSVEPSSMAPGTSRLKVNYNLPEDVIYQNIFSRLPFKLVTCLKATSGHRCLEIITNATFAANQARLCPSCSALIQITSLIDSNGHYNYYLNLISSTPAMVGVPSSRLEFLGCGINNDGTFSLLASTNGLLCIQYTPQDIRPRVHTILIANPATQQAQEIPGATRHLVWDRAVGLVFDPPNEKSSAEDNKFKIVQAFPFKNTNDTSVEFRFVIFSSDTGRWVMSNIIVSGNIKKTKCDKVVYASGVLYWDCNEDLLWFDVSRSAGGIIKMPWMLQGSKTQEWDCHNIETSIGGILMCTTIGKDGLVIYHLVEGGVRYWELKHKKAWADIIEVSGDAFMFCHSMKLRNGWQSRLYERWLVRPLGLESGRWLYLGVSEKWKGTDSVLLRYDLDSGKVDNIERDLSNQFDLMPVFGYRNSMAALPLITAPILPGGIICDGKPGRCICQTKGSAHHLYFF</sequence>
<gene>
    <name evidence="3" type="ORF">URODEC1_LOCUS4282</name>
</gene>
<dbReference type="Proteomes" id="UP001497457">
    <property type="component" value="Chromosome 10rd"/>
</dbReference>
<dbReference type="AlphaFoldDB" id="A0ABC8VK82"/>
<name>A0ABC8VK82_9POAL</name>
<dbReference type="InterPro" id="IPR056592">
    <property type="entry name" value="Beta-prop_At3g26010-like"/>
</dbReference>
<evidence type="ECO:0000313" key="4">
    <source>
        <dbReference type="Proteomes" id="UP001497457"/>
    </source>
</evidence>
<dbReference type="Pfam" id="PF24750">
    <property type="entry name" value="b-prop_At3g26010-like"/>
    <property type="match status" value="1"/>
</dbReference>
<evidence type="ECO:0000259" key="2">
    <source>
        <dbReference type="Pfam" id="PF24750"/>
    </source>
</evidence>
<evidence type="ECO:0000313" key="3">
    <source>
        <dbReference type="EMBL" id="CAL4892457.1"/>
    </source>
</evidence>
<evidence type="ECO:0000256" key="1">
    <source>
        <dbReference type="SAM" id="SignalP"/>
    </source>
</evidence>
<feature type="chain" id="PRO_5044849172" description="F-box protein At3g26010-like beta-propeller domain-containing protein" evidence="1">
    <location>
        <begin position="29"/>
        <end position="489"/>
    </location>
</feature>
<reference evidence="3" key="1">
    <citation type="submission" date="2024-10" db="EMBL/GenBank/DDBJ databases">
        <authorList>
            <person name="Ryan C."/>
        </authorList>
    </citation>
    <scope>NUCLEOTIDE SEQUENCE [LARGE SCALE GENOMIC DNA]</scope>
</reference>